<dbReference type="AlphaFoldDB" id="A0A016S4U9"/>
<name>A0A016S4U9_9BILA</name>
<evidence type="ECO:0000313" key="1">
    <source>
        <dbReference type="EMBL" id="EYB85685.1"/>
    </source>
</evidence>
<proteinExistence type="predicted"/>
<evidence type="ECO:0000313" key="2">
    <source>
        <dbReference type="Proteomes" id="UP000024635"/>
    </source>
</evidence>
<gene>
    <name evidence="1" type="primary">Acey_s0293.g1610</name>
    <name evidence="1" type="ORF">Y032_0293g1610</name>
</gene>
<dbReference type="OrthoDB" id="5870947at2759"/>
<dbReference type="Proteomes" id="UP000024635">
    <property type="component" value="Unassembled WGS sequence"/>
</dbReference>
<sequence length="84" mass="9327">MVDAAIPSPPTSPNGTFNKRVSFGNDAVKTFIYEKESEEATPILQRQSFTEYASSEAQLQSGHYLWDYLIKKSRSIQGSSPILA</sequence>
<organism evidence="1 2">
    <name type="scientific">Ancylostoma ceylanicum</name>
    <dbReference type="NCBI Taxonomy" id="53326"/>
    <lineage>
        <taxon>Eukaryota</taxon>
        <taxon>Metazoa</taxon>
        <taxon>Ecdysozoa</taxon>
        <taxon>Nematoda</taxon>
        <taxon>Chromadorea</taxon>
        <taxon>Rhabditida</taxon>
        <taxon>Rhabditina</taxon>
        <taxon>Rhabditomorpha</taxon>
        <taxon>Strongyloidea</taxon>
        <taxon>Ancylostomatidae</taxon>
        <taxon>Ancylostomatinae</taxon>
        <taxon>Ancylostoma</taxon>
    </lineage>
</organism>
<reference evidence="2" key="1">
    <citation type="journal article" date="2015" name="Nat. Genet.">
        <title>The genome and transcriptome of the zoonotic hookworm Ancylostoma ceylanicum identify infection-specific gene families.</title>
        <authorList>
            <person name="Schwarz E.M."/>
            <person name="Hu Y."/>
            <person name="Antoshechkin I."/>
            <person name="Miller M.M."/>
            <person name="Sternberg P.W."/>
            <person name="Aroian R.V."/>
        </authorList>
    </citation>
    <scope>NUCLEOTIDE SEQUENCE</scope>
    <source>
        <strain evidence="2">HY135</strain>
    </source>
</reference>
<protein>
    <submittedName>
        <fullName evidence="1">Uncharacterized protein</fullName>
    </submittedName>
</protein>
<keyword evidence="2" id="KW-1185">Reference proteome</keyword>
<accession>A0A016S4U9</accession>
<comment type="caution">
    <text evidence="1">The sequence shown here is derived from an EMBL/GenBank/DDBJ whole genome shotgun (WGS) entry which is preliminary data.</text>
</comment>
<dbReference type="EMBL" id="JARK01001629">
    <property type="protein sequence ID" value="EYB85685.1"/>
    <property type="molecule type" value="Genomic_DNA"/>
</dbReference>